<evidence type="ECO:0000256" key="12">
    <source>
        <dbReference type="SAM" id="Phobius"/>
    </source>
</evidence>
<keyword evidence="6 11" id="KW-0479">Metal-binding</keyword>
<dbReference type="Proteomes" id="UP000295270">
    <property type="component" value="Unassembled WGS sequence"/>
</dbReference>
<evidence type="ECO:0000256" key="4">
    <source>
        <dbReference type="ARBA" id="ARBA00022630"/>
    </source>
</evidence>
<evidence type="ECO:0000256" key="7">
    <source>
        <dbReference type="ARBA" id="ARBA00022827"/>
    </source>
</evidence>
<accession>A0ABY2B241</accession>
<evidence type="ECO:0000256" key="9">
    <source>
        <dbReference type="ARBA" id="ARBA00031306"/>
    </source>
</evidence>
<evidence type="ECO:0000256" key="11">
    <source>
        <dbReference type="PIRNR" id="PIRNR006268"/>
    </source>
</evidence>
<feature type="transmembrane region" description="Helical" evidence="12">
    <location>
        <begin position="21"/>
        <end position="40"/>
    </location>
</feature>
<organism evidence="13 14">
    <name type="scientific">Flavobacterium circumlabens</name>
    <dbReference type="NCBI Taxonomy" id="2133765"/>
    <lineage>
        <taxon>Bacteria</taxon>
        <taxon>Pseudomonadati</taxon>
        <taxon>Bacteroidota</taxon>
        <taxon>Flavobacteriia</taxon>
        <taxon>Flavobacteriales</taxon>
        <taxon>Flavobacteriaceae</taxon>
        <taxon>Flavobacterium</taxon>
    </lineage>
</organism>
<dbReference type="InterPro" id="IPR003374">
    <property type="entry name" value="ApbE-like_sf"/>
</dbReference>
<keyword evidence="8 11" id="KW-0460">Magnesium</keyword>
<evidence type="ECO:0000256" key="10">
    <source>
        <dbReference type="ARBA" id="ARBA00048540"/>
    </source>
</evidence>
<dbReference type="PANTHER" id="PTHR30040:SF2">
    <property type="entry name" value="FAD:PROTEIN FMN TRANSFERASE"/>
    <property type="match status" value="1"/>
</dbReference>
<gene>
    <name evidence="13" type="ORF">EV142_102517</name>
</gene>
<comment type="similarity">
    <text evidence="11">Belongs to the ApbE family.</text>
</comment>
<keyword evidence="5 11" id="KW-0808">Transferase</keyword>
<dbReference type="SUPFAM" id="SSF143631">
    <property type="entry name" value="ApbE-like"/>
    <property type="match status" value="1"/>
</dbReference>
<dbReference type="Gene3D" id="3.10.520.10">
    <property type="entry name" value="ApbE-like domains"/>
    <property type="match status" value="1"/>
</dbReference>
<keyword evidence="4 11" id="KW-0285">Flavoprotein</keyword>
<dbReference type="EMBL" id="SLWA01000002">
    <property type="protein sequence ID" value="TCN59897.1"/>
    <property type="molecule type" value="Genomic_DNA"/>
</dbReference>
<keyword evidence="12" id="KW-0812">Transmembrane</keyword>
<dbReference type="Pfam" id="PF02424">
    <property type="entry name" value="ApbE"/>
    <property type="match status" value="1"/>
</dbReference>
<keyword evidence="12" id="KW-1133">Transmembrane helix</keyword>
<comment type="catalytic activity">
    <reaction evidence="10 11">
        <text>L-threonyl-[protein] + FAD = FMN-L-threonyl-[protein] + AMP + H(+)</text>
        <dbReference type="Rhea" id="RHEA:36847"/>
        <dbReference type="Rhea" id="RHEA-COMP:11060"/>
        <dbReference type="Rhea" id="RHEA-COMP:11061"/>
        <dbReference type="ChEBI" id="CHEBI:15378"/>
        <dbReference type="ChEBI" id="CHEBI:30013"/>
        <dbReference type="ChEBI" id="CHEBI:57692"/>
        <dbReference type="ChEBI" id="CHEBI:74257"/>
        <dbReference type="ChEBI" id="CHEBI:456215"/>
        <dbReference type="EC" id="2.7.1.180"/>
    </reaction>
</comment>
<evidence type="ECO:0000256" key="2">
    <source>
        <dbReference type="ARBA" id="ARBA00011955"/>
    </source>
</evidence>
<comment type="caution">
    <text evidence="13">The sequence shown here is derived from an EMBL/GenBank/DDBJ whole genome shotgun (WGS) entry which is preliminary data.</text>
</comment>
<dbReference type="PANTHER" id="PTHR30040">
    <property type="entry name" value="THIAMINE BIOSYNTHESIS LIPOPROTEIN APBE"/>
    <property type="match status" value="1"/>
</dbReference>
<protein>
    <recommendedName>
        <fullName evidence="3 11">FAD:protein FMN transferase</fullName>
        <ecNumber evidence="2 11">2.7.1.180</ecNumber>
    </recommendedName>
    <alternativeName>
        <fullName evidence="9 11">Flavin transferase</fullName>
    </alternativeName>
</protein>
<keyword evidence="13" id="KW-0449">Lipoprotein</keyword>
<keyword evidence="12" id="KW-0472">Membrane</keyword>
<keyword evidence="14" id="KW-1185">Reference proteome</keyword>
<evidence type="ECO:0000256" key="8">
    <source>
        <dbReference type="ARBA" id="ARBA00022842"/>
    </source>
</evidence>
<evidence type="ECO:0000256" key="1">
    <source>
        <dbReference type="ARBA" id="ARBA00001946"/>
    </source>
</evidence>
<sequence length="349" mass="38664">MIWRIIKQKNKCWQIVIKPEVMGRKVINTIAIGLLLYSFACTGQVMRKRTTLLMGSRFDITIVAEDSLTAETRIKETIAEITRIENLISDWKSDSQVSEVNQNAGIRAVKVDREVFDLTKRAIAISKITNGAFDISFAALEKVWKYDGSMTEMPTPEQIKKSVEKVGYQNIVLDSIQSTIFLKLPGMKIGFGSIGKGYAADKAREVMEAKGVKAGIVNASGDLTTWGAQPNGKEWTIGITNPFDTDKFVKIFSLKREAVTTSGNYEKFIELNGKRYSHIINPITGYPATGIVSATVFGPSAEMANGFSTSLIVLGKEAGLQLINKYPAYSCLMITDKGKVFKSKNFRRN</sequence>
<comment type="cofactor">
    <cofactor evidence="1">
        <name>Mg(2+)</name>
        <dbReference type="ChEBI" id="CHEBI:18420"/>
    </cofactor>
</comment>
<evidence type="ECO:0000256" key="6">
    <source>
        <dbReference type="ARBA" id="ARBA00022723"/>
    </source>
</evidence>
<dbReference type="EC" id="2.7.1.180" evidence="2 11"/>
<name>A0ABY2B241_9FLAO</name>
<evidence type="ECO:0000313" key="13">
    <source>
        <dbReference type="EMBL" id="TCN59897.1"/>
    </source>
</evidence>
<keyword evidence="7 11" id="KW-0274">FAD</keyword>
<dbReference type="InterPro" id="IPR024932">
    <property type="entry name" value="ApbE"/>
</dbReference>
<evidence type="ECO:0000256" key="5">
    <source>
        <dbReference type="ARBA" id="ARBA00022679"/>
    </source>
</evidence>
<evidence type="ECO:0000256" key="3">
    <source>
        <dbReference type="ARBA" id="ARBA00016337"/>
    </source>
</evidence>
<evidence type="ECO:0000313" key="14">
    <source>
        <dbReference type="Proteomes" id="UP000295270"/>
    </source>
</evidence>
<dbReference type="PIRSF" id="PIRSF006268">
    <property type="entry name" value="ApbE"/>
    <property type="match status" value="1"/>
</dbReference>
<reference evidence="13 14" key="1">
    <citation type="journal article" date="2015" name="Stand. Genomic Sci.">
        <title>Genomic Encyclopedia of Bacterial and Archaeal Type Strains, Phase III: the genomes of soil and plant-associated and newly described type strains.</title>
        <authorList>
            <person name="Whitman W.B."/>
            <person name="Woyke T."/>
            <person name="Klenk H.P."/>
            <person name="Zhou Y."/>
            <person name="Lilburn T.G."/>
            <person name="Beck B.J."/>
            <person name="De Vos P."/>
            <person name="Vandamme P."/>
            <person name="Eisen J.A."/>
            <person name="Garrity G."/>
            <person name="Hugenholtz P."/>
            <person name="Kyrpides N.C."/>
        </authorList>
    </citation>
    <scope>NUCLEOTIDE SEQUENCE [LARGE SCALE GENOMIC DNA]</scope>
    <source>
        <strain evidence="13 14">P5626</strain>
    </source>
</reference>
<proteinExistence type="inferred from homology"/>